<sequence>MDGLIPTFDLLEEVQKDWWLVLLGNSCSGKTTYVRWLTLQFAEAIIEEKKKVFIHGIDLGYPRVPILIRINEFIEWHKRNPSMELFDYFGQHTWVGDIYCSNSEEQDMLKTFVLNGHSLIIFDEIDEATSPESRGELNEFLSKFMHSYTRTADYILPTDEPSMAQCGLWRAFWHRKNRVNDNVVICTGREAGYDTQPLRGLHITHVNHGKQYISKDSLCSFVQTWCFQVCQQVISAFQNLVPGLKNQIPITENWLKPEKLCAKIEADEVSREMTSDFFCLSAMCTLYARYGLEYVCSKPIVFYRDVVEQALQAYMKCIPQVPQNTVVRIFSELAFFITSHSKSTLIDEFDLKRLFCYFLQCYHDERKNAPYWTRRDIQILTDQLVQALNGNDVGMFYSRSLNVYGFRYPLFQEYFVALTLLENGFDKYVNIGRFLLTLNSRMDKSRLLAMGKISAEMNIRLYDQWCFHLTSGTTHINKYIPHGPLFFVRALNNIIRLPSTWIVYQALYNLLNVSGFDDKRCLFQYSLTRALEQLPMKLTQKWLKIILTKGGSSQQRVLSLLQNYVCKGKMLPSWITTTFCDTLSVQLAQPNNCFDKTIHEALTIISIFNPSLLATHVGSFKGFLLSSINMIKQLPISIFAIIISLYGGLERVENNINQNSNNANINHRLSKEWTEMICFSPKHIFKDSPLTPLLIEYLIDPDRNDEVKLNFLTDQCHALIQSAEKTDVSVSVIHSFVVLFCIIGPNHPHEFQSYVDYTAFEYAIQHMDLILTYIKGFFSNITQKGFNDHIKSIMQLVSRSLTNTTMLRFSSFVIRLYSQMITIYPHSRNTWDAIWRTSFCSEMCLWLSANQLYFIQSDILLQMDELMIIENLSTLCYVVPKGTSMEEHEIEILERNDLELLMHRKHPLQLIADRNVVLLLLAYIPKHLRTFYIRLIEREDLSFKNQSPLVFMHLVVIFLETSELWNDKCIRYNIILTLLLPLFEKYGLKHFILSKRSHIDQTEPNEKESYFSRLHSNEFFRSYANEILSLSTLSGELDEAIERAIAAEQDRLITALYESNIDRVDEQLYSASICLARLAMSDSDSMEKMDRVYLIDNAWRAAEETTDSLWKIDALITICRISYSQWSNDALEARLNMLTEVLEHLLTITAFHCYVAVFIRYLSFAGSIARMSSNIFESIWQKLLELPSVDQQAICQAFIYFPSIRRDVERRVLLLQWSKENTALSRVFNLCSSTFTTYFKNNLICNGSQNMGSTLIACMYLKELHLELTLLKHLLIKRENNVKVVHNGSSISYPYEQCNIVLESEETSQQTLSSDTALEISHFLEFKFIENTEHILFIQQTLKTYNKIADDDVSLFLIKWLVFRDDQIRQPVAVEAMFLLIRSHQWTLEVLDMCCEFLTSEDDEIRERAFACIKKTEWGAIEGAALVITKWLSEWNRNIWNAAPPFMRYKDFGLLFIDEISDIEIILEKELDTFSESLDHNTSSHYFSFIGLIFELSTNATNYLIDVLWVLSQSVDDNDGLFLAWLLKYIPPRLCVDTKEIFNCFRDIVCHDGTGNTALLAIIKCLRYWQNDDHVRSLLWQIIDNNNNMSISYEEIVVACIHSLYYKYNKPIEETELNRLRDLQNKTLSLCVSQATVLGLLYQVIDQPTEYTIDEVYVTFLTHISDYFSVYDYDSTLRAYQWIINHRGHLIPIFLQDMFDSMILVKESIIEGAVYVVVMDMIISHDADVICHTVRHSLFGEERFKNALYNFSKRSNPFIQLECLKIYSHFNEVSEEFVCMLMSVALQEVQLNDIYGVISKITCVQARSIVTDLLKTMTSSSLTKRYCAAKLLVRLGKVDQVSVIEVHEALITGIKACRSHTIALSKEHRKLECFLLELLHELCTETMGIINMVFPYNLDEDYLTNLEDYEPQWRQPTFML</sequence>
<evidence type="ECO:0000313" key="2">
    <source>
        <dbReference type="EMBL" id="CAF1621118.1"/>
    </source>
</evidence>
<dbReference type="Gene3D" id="3.40.50.300">
    <property type="entry name" value="P-loop containing nucleotide triphosphate hydrolases"/>
    <property type="match status" value="1"/>
</dbReference>
<proteinExistence type="predicted"/>
<comment type="caution">
    <text evidence="1">The sequence shown here is derived from an EMBL/GenBank/DDBJ whole genome shotgun (WGS) entry which is preliminary data.</text>
</comment>
<name>A0A815TAA7_ADIRI</name>
<protein>
    <submittedName>
        <fullName evidence="1">Uncharacterized protein</fullName>
    </submittedName>
</protein>
<dbReference type="OrthoDB" id="10043616at2759"/>
<dbReference type="Proteomes" id="UP000663828">
    <property type="component" value="Unassembled WGS sequence"/>
</dbReference>
<dbReference type="InterPro" id="IPR027417">
    <property type="entry name" value="P-loop_NTPase"/>
</dbReference>
<dbReference type="EMBL" id="CAJNOJ010000632">
    <property type="protein sequence ID" value="CAF1500399.1"/>
    <property type="molecule type" value="Genomic_DNA"/>
</dbReference>
<organism evidence="1 4">
    <name type="scientific">Adineta ricciae</name>
    <name type="common">Rotifer</name>
    <dbReference type="NCBI Taxonomy" id="249248"/>
    <lineage>
        <taxon>Eukaryota</taxon>
        <taxon>Metazoa</taxon>
        <taxon>Spiralia</taxon>
        <taxon>Gnathifera</taxon>
        <taxon>Rotifera</taxon>
        <taxon>Eurotatoria</taxon>
        <taxon>Bdelloidea</taxon>
        <taxon>Adinetida</taxon>
        <taxon>Adinetidae</taxon>
        <taxon>Adineta</taxon>
    </lineage>
</organism>
<evidence type="ECO:0000313" key="3">
    <source>
        <dbReference type="Proteomes" id="UP000663828"/>
    </source>
</evidence>
<dbReference type="SUPFAM" id="SSF52540">
    <property type="entry name" value="P-loop containing nucleoside triphosphate hydrolases"/>
    <property type="match status" value="1"/>
</dbReference>
<reference evidence="1" key="1">
    <citation type="submission" date="2021-02" db="EMBL/GenBank/DDBJ databases">
        <authorList>
            <person name="Nowell W R."/>
        </authorList>
    </citation>
    <scope>NUCLEOTIDE SEQUENCE</scope>
</reference>
<dbReference type="EMBL" id="CAJNOR010007656">
    <property type="protein sequence ID" value="CAF1621118.1"/>
    <property type="molecule type" value="Genomic_DNA"/>
</dbReference>
<evidence type="ECO:0000313" key="1">
    <source>
        <dbReference type="EMBL" id="CAF1500399.1"/>
    </source>
</evidence>
<accession>A0A815TAA7</accession>
<gene>
    <name evidence="1" type="ORF">EDS130_LOCUS42594</name>
    <name evidence="2" type="ORF">XAT740_LOCUS50261</name>
</gene>
<keyword evidence="3" id="KW-1185">Reference proteome</keyword>
<dbReference type="Proteomes" id="UP000663852">
    <property type="component" value="Unassembled WGS sequence"/>
</dbReference>
<evidence type="ECO:0000313" key="4">
    <source>
        <dbReference type="Proteomes" id="UP000663852"/>
    </source>
</evidence>